<dbReference type="AlphaFoldDB" id="A0A382S757"/>
<organism evidence="1">
    <name type="scientific">marine metagenome</name>
    <dbReference type="NCBI Taxonomy" id="408172"/>
    <lineage>
        <taxon>unclassified sequences</taxon>
        <taxon>metagenomes</taxon>
        <taxon>ecological metagenomes</taxon>
    </lineage>
</organism>
<feature type="non-terminal residue" evidence="1">
    <location>
        <position position="39"/>
    </location>
</feature>
<gene>
    <name evidence="1" type="ORF">METZ01_LOCUS358246</name>
</gene>
<proteinExistence type="predicted"/>
<name>A0A382S757_9ZZZZ</name>
<accession>A0A382S757</accession>
<protein>
    <recommendedName>
        <fullName evidence="2">HAD family hydrolase</fullName>
    </recommendedName>
</protein>
<evidence type="ECO:0008006" key="2">
    <source>
        <dbReference type="Google" id="ProtNLM"/>
    </source>
</evidence>
<sequence>MKKLNSTTAILLDLDGVILNLEYDSKFWNVWLPETLALE</sequence>
<evidence type="ECO:0000313" key="1">
    <source>
        <dbReference type="EMBL" id="SVD05392.1"/>
    </source>
</evidence>
<reference evidence="1" key="1">
    <citation type="submission" date="2018-05" db="EMBL/GenBank/DDBJ databases">
        <authorList>
            <person name="Lanie J.A."/>
            <person name="Ng W.-L."/>
            <person name="Kazmierczak K.M."/>
            <person name="Andrzejewski T.M."/>
            <person name="Davidsen T.M."/>
            <person name="Wayne K.J."/>
            <person name="Tettelin H."/>
            <person name="Glass J.I."/>
            <person name="Rusch D."/>
            <person name="Podicherti R."/>
            <person name="Tsui H.-C.T."/>
            <person name="Winkler M.E."/>
        </authorList>
    </citation>
    <scope>NUCLEOTIDE SEQUENCE</scope>
</reference>
<dbReference type="EMBL" id="UINC01126724">
    <property type="protein sequence ID" value="SVD05392.1"/>
    <property type="molecule type" value="Genomic_DNA"/>
</dbReference>